<dbReference type="AlphaFoldDB" id="A0A0C1WAH7"/>
<sequence length="172" mass="19542">MAKYGKKRGHHCWWLTIDGNSVANFDNETDVDGIIDTEVERNNLKAASSQAMEYVSMIPQHTENAHALHYVESAKAWLSKGQENNIVNMSESEKQRYRNALKGLKGQAEAVTEALPDKPDSKAMSNSQSLMSEHSDEVKVIYRLVMKKHIPVPELTEEQLFEWLSDPRELLS</sequence>
<reference evidence="2 3" key="1">
    <citation type="submission" date="2014-07" db="EMBL/GenBank/DDBJ databases">
        <title>Unique and conserved regions in Vibrio harveyi and related species in comparison with the shrimp pathogen Vibrio harveyi CAIM 1792.</title>
        <authorList>
            <person name="Espinoza-Valles I."/>
            <person name="Vora G."/>
            <person name="Leekitcharoenphon P."/>
            <person name="Ussery D."/>
            <person name="Hoj L."/>
            <person name="Gomez-Gil B."/>
        </authorList>
    </citation>
    <scope>NUCLEOTIDE SEQUENCE [LARGE SCALE GENOMIC DNA]</scope>
    <source>
        <strain evidence="3">CAIM 1854 / LMG 25443</strain>
    </source>
</reference>
<comment type="caution">
    <text evidence="2">The sequence shown here is derived from an EMBL/GenBank/DDBJ whole genome shotgun (WGS) entry which is preliminary data.</text>
</comment>
<dbReference type="PATRIC" id="fig|1229493.5.peg.1160"/>
<gene>
    <name evidence="2" type="ORF">H735_10360</name>
</gene>
<name>A0A0C1WAH7_9VIBR</name>
<dbReference type="EMBL" id="JPRD01000015">
    <property type="protein sequence ID" value="KIF53317.1"/>
    <property type="molecule type" value="Genomic_DNA"/>
</dbReference>
<protein>
    <submittedName>
        <fullName evidence="2">Uncharacterized protein</fullName>
    </submittedName>
</protein>
<feature type="coiled-coil region" evidence="1">
    <location>
        <begin position="87"/>
        <end position="114"/>
    </location>
</feature>
<evidence type="ECO:0000313" key="3">
    <source>
        <dbReference type="Proteomes" id="UP000031586"/>
    </source>
</evidence>
<organism evidence="2 3">
    <name type="scientific">Vibrio owensii CAIM 1854 = LMG 25443</name>
    <dbReference type="NCBI Taxonomy" id="1229493"/>
    <lineage>
        <taxon>Bacteria</taxon>
        <taxon>Pseudomonadati</taxon>
        <taxon>Pseudomonadota</taxon>
        <taxon>Gammaproteobacteria</taxon>
        <taxon>Vibrionales</taxon>
        <taxon>Vibrionaceae</taxon>
        <taxon>Vibrio</taxon>
    </lineage>
</organism>
<proteinExistence type="predicted"/>
<accession>A0A0C1WAH7</accession>
<dbReference type="Proteomes" id="UP000031586">
    <property type="component" value="Unassembled WGS sequence"/>
</dbReference>
<evidence type="ECO:0000256" key="1">
    <source>
        <dbReference type="SAM" id="Coils"/>
    </source>
</evidence>
<evidence type="ECO:0000313" key="2">
    <source>
        <dbReference type="EMBL" id="KIF53317.1"/>
    </source>
</evidence>
<keyword evidence="1" id="KW-0175">Coiled coil</keyword>
<dbReference type="RefSeq" id="WP_020194513.1">
    <property type="nucleotide sequence ID" value="NZ_BAOH01000005.1"/>
</dbReference>